<feature type="signal peptide" evidence="1">
    <location>
        <begin position="1"/>
        <end position="23"/>
    </location>
</feature>
<feature type="chain" id="PRO_5017008361" evidence="1">
    <location>
        <begin position="24"/>
        <end position="305"/>
    </location>
</feature>
<keyword evidence="3" id="KW-1185">Reference proteome</keyword>
<evidence type="ECO:0000313" key="3">
    <source>
        <dbReference type="Proteomes" id="UP000252893"/>
    </source>
</evidence>
<evidence type="ECO:0000313" key="2">
    <source>
        <dbReference type="EMBL" id="RBO97412.1"/>
    </source>
</evidence>
<reference evidence="2 3" key="1">
    <citation type="submission" date="2018-06" db="EMBL/GenBank/DDBJ databases">
        <title>Genomic Encyclopedia of Type Strains, Phase IV (KMG-IV): sequencing the most valuable type-strain genomes for metagenomic binning, comparative biology and taxonomic classification.</title>
        <authorList>
            <person name="Goeker M."/>
        </authorList>
    </citation>
    <scope>NUCLEOTIDE SEQUENCE [LARGE SCALE GENOMIC DNA]</scope>
    <source>
        <strain evidence="2 3">DSM 25619</strain>
    </source>
</reference>
<dbReference type="Proteomes" id="UP000252893">
    <property type="component" value="Unassembled WGS sequence"/>
</dbReference>
<gene>
    <name evidence="2" type="ORF">DFR47_102194</name>
</gene>
<comment type="caution">
    <text evidence="2">The sequence shown here is derived from an EMBL/GenBank/DDBJ whole genome shotgun (WGS) entry which is preliminary data.</text>
</comment>
<proteinExistence type="predicted"/>
<organism evidence="2 3">
    <name type="scientific">Pseudochrobactrum asaccharolyticum</name>
    <dbReference type="NCBI Taxonomy" id="354351"/>
    <lineage>
        <taxon>Bacteria</taxon>
        <taxon>Pseudomonadati</taxon>
        <taxon>Pseudomonadota</taxon>
        <taxon>Alphaproteobacteria</taxon>
        <taxon>Hyphomicrobiales</taxon>
        <taxon>Brucellaceae</taxon>
        <taxon>Pseudochrobactrum</taxon>
    </lineage>
</organism>
<dbReference type="AlphaFoldDB" id="A0A366E527"/>
<accession>A0A366E527</accession>
<protein>
    <submittedName>
        <fullName evidence="2">Uncharacterized protein</fullName>
    </submittedName>
</protein>
<name>A0A366E527_9HYPH</name>
<dbReference type="RefSeq" id="WP_113943430.1">
    <property type="nucleotide sequence ID" value="NZ_JBHEEG010000002.1"/>
</dbReference>
<dbReference type="OrthoDB" id="8452235at2"/>
<dbReference type="EMBL" id="QNRH01000002">
    <property type="protein sequence ID" value="RBO97412.1"/>
    <property type="molecule type" value="Genomic_DNA"/>
</dbReference>
<evidence type="ECO:0000256" key="1">
    <source>
        <dbReference type="SAM" id="SignalP"/>
    </source>
</evidence>
<sequence length="305" mass="33448">MSVLRPLLSACVMLPLWSGTALAEQSSAEPVKQAEVKAEGPCAAIFSEASSLLNDAEITYRADGCTLTNVTFNAGMYQNWTAQKVEISSAALDEKAQTLPEWGEVHIQSVGFWPSNLPAMRYLSKLKDDGFSLKVAYRWDKDSKILNVSEARLYGKHIGEVLLSGSAELPELPKFDALDEPTPPVDNIKLREISAKLDDQGFFVNYVMMTLVGLIGYDHDPEPEVEKYRSMALAFVAGLSADMIGNDDKQAISRFITDLPKPKTPAEIHLNFDPAFALAPAEQEPLKLLGDIQKVLKIKAAYAGQ</sequence>
<keyword evidence="1" id="KW-0732">Signal</keyword>